<keyword evidence="6" id="KW-0822">Tryptophan biosynthesis</keyword>
<keyword evidence="5" id="KW-0210">Decarboxylase</keyword>
<dbReference type="InterPro" id="IPR013785">
    <property type="entry name" value="Aldolase_TIM"/>
</dbReference>
<organism evidence="11 12">
    <name type="scientific">Melittangium boletus DSM 14713</name>
    <dbReference type="NCBI Taxonomy" id="1294270"/>
    <lineage>
        <taxon>Bacteria</taxon>
        <taxon>Pseudomonadati</taxon>
        <taxon>Myxococcota</taxon>
        <taxon>Myxococcia</taxon>
        <taxon>Myxococcales</taxon>
        <taxon>Cystobacterineae</taxon>
        <taxon>Archangiaceae</taxon>
        <taxon>Melittangium</taxon>
    </lineage>
</organism>
<dbReference type="PANTHER" id="PTHR22854">
    <property type="entry name" value="TRYPTOPHAN BIOSYNTHESIS PROTEIN"/>
    <property type="match status" value="1"/>
</dbReference>
<dbReference type="InterPro" id="IPR045186">
    <property type="entry name" value="Indole-3-glycerol_P_synth"/>
</dbReference>
<sequence>MSAPAEDKLAAIFTRKRQELAARGPRVAGQPRPPPRDFTAALTRPRPGQPINVIAEVKRRSPSGGDFPHTDLVAVARAYEAAGASALSVLTDDVDFGGSLEDLLQVRAATSLPVLRKDFLVAAREVEESAALGADAVLLIADALEDGELAEMVAAARESRVAALVEAHTQAHAERALKAGAELVGLNNRNLATLRTDTTTALRVIPLLRGQARAFVAESGLKTRADFAAARAAGADAVLVGESLLRDADPGQALARLLAPEGAP</sequence>
<dbReference type="RefSeq" id="WP_095977056.1">
    <property type="nucleotide sequence ID" value="NZ_CP022163.1"/>
</dbReference>
<dbReference type="InterPro" id="IPR013798">
    <property type="entry name" value="Indole-3-glycerol_P_synth_dom"/>
</dbReference>
<dbReference type="PANTHER" id="PTHR22854:SF2">
    <property type="entry name" value="INDOLE-3-GLYCEROL-PHOSPHATE SYNTHASE"/>
    <property type="match status" value="1"/>
</dbReference>
<feature type="region of interest" description="Disordered" evidence="9">
    <location>
        <begin position="17"/>
        <end position="45"/>
    </location>
</feature>
<keyword evidence="4" id="KW-0028">Amino-acid biosynthesis</keyword>
<evidence type="ECO:0000256" key="6">
    <source>
        <dbReference type="ARBA" id="ARBA00022822"/>
    </source>
</evidence>
<evidence type="ECO:0000256" key="8">
    <source>
        <dbReference type="ARBA" id="ARBA00023239"/>
    </source>
</evidence>
<keyword evidence="12" id="KW-1185">Reference proteome</keyword>
<feature type="domain" description="Indole-3-glycerol phosphate synthase" evidence="10">
    <location>
        <begin position="14"/>
        <end position="257"/>
    </location>
</feature>
<dbReference type="OrthoDB" id="9804217at2"/>
<evidence type="ECO:0000256" key="1">
    <source>
        <dbReference type="ARBA" id="ARBA00001633"/>
    </source>
</evidence>
<dbReference type="GO" id="GO:0000162">
    <property type="term" value="P:L-tryptophan biosynthetic process"/>
    <property type="evidence" value="ECO:0007669"/>
    <property type="project" value="UniProtKB-UniPathway"/>
</dbReference>
<keyword evidence="7" id="KW-0057">Aromatic amino acid biosynthesis</keyword>
<dbReference type="InterPro" id="IPR001468">
    <property type="entry name" value="Indole-3-GlycerolPSynthase_CS"/>
</dbReference>
<evidence type="ECO:0000256" key="5">
    <source>
        <dbReference type="ARBA" id="ARBA00022793"/>
    </source>
</evidence>
<evidence type="ECO:0000256" key="9">
    <source>
        <dbReference type="SAM" id="MobiDB-lite"/>
    </source>
</evidence>
<protein>
    <recommendedName>
        <fullName evidence="3">indole-3-glycerol-phosphate synthase</fullName>
        <ecNumber evidence="3">4.1.1.48</ecNumber>
    </recommendedName>
</protein>
<dbReference type="Gene3D" id="3.20.20.70">
    <property type="entry name" value="Aldolase class I"/>
    <property type="match status" value="1"/>
</dbReference>
<accession>A0A250IB59</accession>
<comment type="catalytic activity">
    <reaction evidence="1">
        <text>1-(2-carboxyphenylamino)-1-deoxy-D-ribulose 5-phosphate + H(+) = (1S,2R)-1-C-(indol-3-yl)glycerol 3-phosphate + CO2 + H2O</text>
        <dbReference type="Rhea" id="RHEA:23476"/>
        <dbReference type="ChEBI" id="CHEBI:15377"/>
        <dbReference type="ChEBI" id="CHEBI:15378"/>
        <dbReference type="ChEBI" id="CHEBI:16526"/>
        <dbReference type="ChEBI" id="CHEBI:58613"/>
        <dbReference type="ChEBI" id="CHEBI:58866"/>
        <dbReference type="EC" id="4.1.1.48"/>
    </reaction>
</comment>
<dbReference type="InterPro" id="IPR011060">
    <property type="entry name" value="RibuloseP-bd_barrel"/>
</dbReference>
<reference evidence="11 12" key="1">
    <citation type="submission" date="2017-06" db="EMBL/GenBank/DDBJ databases">
        <authorList>
            <person name="Kim H.J."/>
            <person name="Triplett B.A."/>
        </authorList>
    </citation>
    <scope>NUCLEOTIDE SEQUENCE [LARGE SCALE GENOMIC DNA]</scope>
    <source>
        <strain evidence="11 12">DSM 14713</strain>
    </source>
</reference>
<evidence type="ECO:0000256" key="4">
    <source>
        <dbReference type="ARBA" id="ARBA00022605"/>
    </source>
</evidence>
<dbReference type="EMBL" id="CP022163">
    <property type="protein sequence ID" value="ATB28367.1"/>
    <property type="molecule type" value="Genomic_DNA"/>
</dbReference>
<dbReference type="EC" id="4.1.1.48" evidence="3"/>
<proteinExistence type="predicted"/>
<dbReference type="GO" id="GO:0004425">
    <property type="term" value="F:indole-3-glycerol-phosphate synthase activity"/>
    <property type="evidence" value="ECO:0007669"/>
    <property type="project" value="UniProtKB-EC"/>
</dbReference>
<dbReference type="Proteomes" id="UP000217289">
    <property type="component" value="Chromosome"/>
</dbReference>
<dbReference type="UniPathway" id="UPA00035">
    <property type="reaction ID" value="UER00043"/>
</dbReference>
<keyword evidence="8" id="KW-0456">Lyase</keyword>
<evidence type="ECO:0000256" key="7">
    <source>
        <dbReference type="ARBA" id="ARBA00023141"/>
    </source>
</evidence>
<evidence type="ECO:0000256" key="3">
    <source>
        <dbReference type="ARBA" id="ARBA00012362"/>
    </source>
</evidence>
<evidence type="ECO:0000313" key="12">
    <source>
        <dbReference type="Proteomes" id="UP000217289"/>
    </source>
</evidence>
<dbReference type="KEGG" id="mbd:MEBOL_001813"/>
<dbReference type="Pfam" id="PF00218">
    <property type="entry name" value="IGPS"/>
    <property type="match status" value="1"/>
</dbReference>
<evidence type="ECO:0000313" key="11">
    <source>
        <dbReference type="EMBL" id="ATB28367.1"/>
    </source>
</evidence>
<dbReference type="AlphaFoldDB" id="A0A250IB59"/>
<evidence type="ECO:0000259" key="10">
    <source>
        <dbReference type="Pfam" id="PF00218"/>
    </source>
</evidence>
<name>A0A250IB59_9BACT</name>
<dbReference type="GO" id="GO:0004640">
    <property type="term" value="F:phosphoribosylanthranilate isomerase activity"/>
    <property type="evidence" value="ECO:0007669"/>
    <property type="project" value="TreeGrafter"/>
</dbReference>
<gene>
    <name evidence="11" type="ORF">MEBOL_001813</name>
</gene>
<dbReference type="SUPFAM" id="SSF51366">
    <property type="entry name" value="Ribulose-phoshate binding barrel"/>
    <property type="match status" value="1"/>
</dbReference>
<dbReference type="PROSITE" id="PS00614">
    <property type="entry name" value="IGPS"/>
    <property type="match status" value="1"/>
</dbReference>
<evidence type="ECO:0000256" key="2">
    <source>
        <dbReference type="ARBA" id="ARBA00004696"/>
    </source>
</evidence>
<dbReference type="CDD" id="cd00331">
    <property type="entry name" value="IGPS"/>
    <property type="match status" value="1"/>
</dbReference>
<comment type="pathway">
    <text evidence="2">Amino-acid biosynthesis; L-tryptophan biosynthesis; L-tryptophan from chorismate: step 4/5.</text>
</comment>